<organism evidence="1 2">
    <name type="scientific">Xenopus laevis</name>
    <name type="common">African clawed frog</name>
    <dbReference type="NCBI Taxonomy" id="8355"/>
    <lineage>
        <taxon>Eukaryota</taxon>
        <taxon>Metazoa</taxon>
        <taxon>Chordata</taxon>
        <taxon>Craniata</taxon>
        <taxon>Vertebrata</taxon>
        <taxon>Euteleostomi</taxon>
        <taxon>Amphibia</taxon>
        <taxon>Batrachia</taxon>
        <taxon>Anura</taxon>
        <taxon>Pipoidea</taxon>
        <taxon>Pipidae</taxon>
        <taxon>Xenopodinae</taxon>
        <taxon>Xenopus</taxon>
        <taxon>Xenopus</taxon>
    </lineage>
</organism>
<dbReference type="EMBL" id="CM004476">
    <property type="protein sequence ID" value="OCT75366.1"/>
    <property type="molecule type" value="Genomic_DNA"/>
</dbReference>
<sequence>MRAVFLSFQDLLLCNNSLSSCFLNYISNSHPLPNSRQLNQWFSPCGFMLGINHYIGESFALSQSLPGTSACDSCTHTLKKTDVPESVK</sequence>
<evidence type="ECO:0000313" key="2">
    <source>
        <dbReference type="Proteomes" id="UP000694892"/>
    </source>
</evidence>
<dbReference type="PROSITE" id="PS51257">
    <property type="entry name" value="PROKAR_LIPOPROTEIN"/>
    <property type="match status" value="1"/>
</dbReference>
<dbReference type="Proteomes" id="UP000694892">
    <property type="component" value="Chromosome 6L"/>
</dbReference>
<accession>A0A974CMH0</accession>
<protein>
    <submittedName>
        <fullName evidence="1">Uncharacterized protein</fullName>
    </submittedName>
</protein>
<proteinExistence type="predicted"/>
<evidence type="ECO:0000313" key="1">
    <source>
        <dbReference type="EMBL" id="OCT75366.1"/>
    </source>
</evidence>
<name>A0A974CMH0_XENLA</name>
<gene>
    <name evidence="1" type="ORF">XELAEV_18030545mg</name>
</gene>
<reference evidence="2" key="1">
    <citation type="journal article" date="2016" name="Nature">
        <title>Genome evolution in the allotetraploid frog Xenopus laevis.</title>
        <authorList>
            <person name="Session A.M."/>
            <person name="Uno Y."/>
            <person name="Kwon T."/>
            <person name="Chapman J.A."/>
            <person name="Toyoda A."/>
            <person name="Takahashi S."/>
            <person name="Fukui A."/>
            <person name="Hikosaka A."/>
            <person name="Suzuki A."/>
            <person name="Kondo M."/>
            <person name="van Heeringen S.J."/>
            <person name="Quigley I."/>
            <person name="Heinz S."/>
            <person name="Ogino H."/>
            <person name="Ochi H."/>
            <person name="Hellsten U."/>
            <person name="Lyons J.B."/>
            <person name="Simakov O."/>
            <person name="Putnam N."/>
            <person name="Stites J."/>
            <person name="Kuroki Y."/>
            <person name="Tanaka T."/>
            <person name="Michiue T."/>
            <person name="Watanabe M."/>
            <person name="Bogdanovic O."/>
            <person name="Lister R."/>
            <person name="Georgiou G."/>
            <person name="Paranjpe S.S."/>
            <person name="van Kruijsbergen I."/>
            <person name="Shu S."/>
            <person name="Carlson J."/>
            <person name="Kinoshita T."/>
            <person name="Ohta Y."/>
            <person name="Mawaribuchi S."/>
            <person name="Jenkins J."/>
            <person name="Grimwood J."/>
            <person name="Schmutz J."/>
            <person name="Mitros T."/>
            <person name="Mozaffari S.V."/>
            <person name="Suzuki Y."/>
            <person name="Haramoto Y."/>
            <person name="Yamamoto T.S."/>
            <person name="Takagi C."/>
            <person name="Heald R."/>
            <person name="Miller K."/>
            <person name="Haudenschild C."/>
            <person name="Kitzman J."/>
            <person name="Nakayama T."/>
            <person name="Izutsu Y."/>
            <person name="Robert J."/>
            <person name="Fortriede J."/>
            <person name="Burns K."/>
            <person name="Lotay V."/>
            <person name="Karimi K."/>
            <person name="Yasuoka Y."/>
            <person name="Dichmann D.S."/>
            <person name="Flajnik M.F."/>
            <person name="Houston D.W."/>
            <person name="Shendure J."/>
            <person name="DuPasquier L."/>
            <person name="Vize P.D."/>
            <person name="Zorn A.M."/>
            <person name="Ito M."/>
            <person name="Marcotte E.M."/>
            <person name="Wallingford J.B."/>
            <person name="Ito Y."/>
            <person name="Asashima M."/>
            <person name="Ueno N."/>
            <person name="Matsuda Y."/>
            <person name="Veenstra G.J."/>
            <person name="Fujiyama A."/>
            <person name="Harland R.M."/>
            <person name="Taira M."/>
            <person name="Rokhsar D.S."/>
        </authorList>
    </citation>
    <scope>NUCLEOTIDE SEQUENCE [LARGE SCALE GENOMIC DNA]</scope>
    <source>
        <strain evidence="2">J</strain>
    </source>
</reference>
<dbReference type="AlphaFoldDB" id="A0A974CMH0"/>